<dbReference type="Proteomes" id="UP000054695">
    <property type="component" value="Unassembled WGS sequence"/>
</dbReference>
<comment type="caution">
    <text evidence="2">The sequence shown here is derived from an EMBL/GenBank/DDBJ whole genome shotgun (WGS) entry which is preliminary data.</text>
</comment>
<dbReference type="OrthoDB" id="5638627at2"/>
<protein>
    <submittedName>
        <fullName evidence="2">Uncharacterized protein</fullName>
    </submittedName>
</protein>
<reference evidence="2 3" key="1">
    <citation type="submission" date="2015-11" db="EMBL/GenBank/DDBJ databases">
        <title>Genomic analysis of 38 Legionella species identifies large and diverse effector repertoires.</title>
        <authorList>
            <person name="Burstein D."/>
            <person name="Amaro F."/>
            <person name="Zusman T."/>
            <person name="Lifshitz Z."/>
            <person name="Cohen O."/>
            <person name="Gilbert J.A."/>
            <person name="Pupko T."/>
            <person name="Shuman H.A."/>
            <person name="Segal G."/>
        </authorList>
    </citation>
    <scope>NUCLEOTIDE SEQUENCE [LARGE SCALE GENOMIC DNA]</scope>
    <source>
        <strain evidence="2 3">WIGA</strain>
    </source>
</reference>
<dbReference type="AlphaFoldDB" id="A0A0W0RQG1"/>
<proteinExistence type="predicted"/>
<sequence>MPDKIQHTAASLQQKMLARYSDGLHHKHNKHHLEYRQHCRSHPCNQSNGLSNEEEDGLNGSTGLLRQFKLRKMRKRPDKGGFH</sequence>
<evidence type="ECO:0000313" key="3">
    <source>
        <dbReference type="Proteomes" id="UP000054695"/>
    </source>
</evidence>
<feature type="compositionally biased region" description="Basic residues" evidence="1">
    <location>
        <begin position="68"/>
        <end position="77"/>
    </location>
</feature>
<organism evidence="2 3">
    <name type="scientific">Legionella bozemanae</name>
    <name type="common">Fluoribacter bozemanae</name>
    <dbReference type="NCBI Taxonomy" id="447"/>
    <lineage>
        <taxon>Bacteria</taxon>
        <taxon>Pseudomonadati</taxon>
        <taxon>Pseudomonadota</taxon>
        <taxon>Gammaproteobacteria</taxon>
        <taxon>Legionellales</taxon>
        <taxon>Legionellaceae</taxon>
        <taxon>Legionella</taxon>
    </lineage>
</organism>
<dbReference type="STRING" id="447.Lboz_1957"/>
<evidence type="ECO:0000256" key="1">
    <source>
        <dbReference type="SAM" id="MobiDB-lite"/>
    </source>
</evidence>
<name>A0A0W0RQG1_LEGBO</name>
<dbReference type="PATRIC" id="fig|447.4.peg.2086"/>
<accession>A0A0W0RQG1</accession>
<keyword evidence="3" id="KW-1185">Reference proteome</keyword>
<dbReference type="EMBL" id="LNXU01000019">
    <property type="protein sequence ID" value="KTC73311.1"/>
    <property type="molecule type" value="Genomic_DNA"/>
</dbReference>
<feature type="region of interest" description="Disordered" evidence="1">
    <location>
        <begin position="44"/>
        <end position="83"/>
    </location>
</feature>
<gene>
    <name evidence="2" type="ORF">Lboz_1957</name>
</gene>
<dbReference type="RefSeq" id="WP_058459591.1">
    <property type="nucleotide sequence ID" value="NZ_CAAAIY010000010.1"/>
</dbReference>
<evidence type="ECO:0000313" key="2">
    <source>
        <dbReference type="EMBL" id="KTC73311.1"/>
    </source>
</evidence>